<evidence type="ECO:0000313" key="2">
    <source>
        <dbReference type="EMBL" id="ABW28171.1"/>
    </source>
</evidence>
<keyword evidence="3" id="KW-1185">Reference proteome</keyword>
<evidence type="ECO:0000256" key="1">
    <source>
        <dbReference type="SAM" id="Phobius"/>
    </source>
</evidence>
<keyword evidence="1" id="KW-1133">Transmembrane helix</keyword>
<dbReference type="STRING" id="329726.AM1_3175"/>
<gene>
    <name evidence="2" type="ordered locus">AM1_3175</name>
</gene>
<dbReference type="RefSeq" id="WP_010468695.1">
    <property type="nucleotide sequence ID" value="NC_009925.1"/>
</dbReference>
<dbReference type="Proteomes" id="UP000000268">
    <property type="component" value="Chromosome"/>
</dbReference>
<proteinExistence type="predicted"/>
<organism evidence="2 3">
    <name type="scientific">Acaryochloris marina (strain MBIC 11017)</name>
    <dbReference type="NCBI Taxonomy" id="329726"/>
    <lineage>
        <taxon>Bacteria</taxon>
        <taxon>Bacillati</taxon>
        <taxon>Cyanobacteriota</taxon>
        <taxon>Cyanophyceae</taxon>
        <taxon>Acaryochloridales</taxon>
        <taxon>Acaryochloridaceae</taxon>
        <taxon>Acaryochloris</taxon>
    </lineage>
</organism>
<reference evidence="2 3" key="1">
    <citation type="journal article" date="2008" name="Proc. Natl. Acad. Sci. U.S.A.">
        <title>Niche adaptation and genome expansion in the chlorophyll d-producing cyanobacterium Acaryochloris marina.</title>
        <authorList>
            <person name="Swingley W.D."/>
            <person name="Chen M."/>
            <person name="Cheung P.C."/>
            <person name="Conrad A.L."/>
            <person name="Dejesa L.C."/>
            <person name="Hao J."/>
            <person name="Honchak B.M."/>
            <person name="Karbach L.E."/>
            <person name="Kurdoglu A."/>
            <person name="Lahiri S."/>
            <person name="Mastrian S.D."/>
            <person name="Miyashita H."/>
            <person name="Page L."/>
            <person name="Ramakrishna P."/>
            <person name="Satoh S."/>
            <person name="Sattley W.M."/>
            <person name="Shimada Y."/>
            <person name="Taylor H.L."/>
            <person name="Tomo T."/>
            <person name="Tsuchiya T."/>
            <person name="Wang Z.T."/>
            <person name="Raymond J."/>
            <person name="Mimuro M."/>
            <person name="Blankenship R.E."/>
            <person name="Touchman J.W."/>
        </authorList>
    </citation>
    <scope>NUCLEOTIDE SEQUENCE [LARGE SCALE GENOMIC DNA]</scope>
    <source>
        <strain evidence="3">MBIC 11017</strain>
    </source>
</reference>
<evidence type="ECO:0000313" key="3">
    <source>
        <dbReference type="Proteomes" id="UP000000268"/>
    </source>
</evidence>
<dbReference type="EMBL" id="CP000828">
    <property type="protein sequence ID" value="ABW28171.1"/>
    <property type="molecule type" value="Genomic_DNA"/>
</dbReference>
<sequence>MFEKLINGINTVLMIDVFFVIFCFIWFLVGLLGRQLGIPLGFDVWYSLWPNVIQPAIGLVMAGSILTGVVGQIRKRMPSSQEW</sequence>
<keyword evidence="1" id="KW-0472">Membrane</keyword>
<accession>B0CER6</accession>
<feature type="transmembrane region" description="Helical" evidence="1">
    <location>
        <begin position="12"/>
        <end position="32"/>
    </location>
</feature>
<dbReference type="OrthoDB" id="427287at2"/>
<protein>
    <submittedName>
        <fullName evidence="2">Uncharacterized protein</fullName>
    </submittedName>
</protein>
<name>B0CER6_ACAM1</name>
<dbReference type="KEGG" id="amr:AM1_3175"/>
<keyword evidence="1" id="KW-0812">Transmembrane</keyword>
<dbReference type="HOGENOM" id="CLU_180814_0_0_3"/>
<dbReference type="eggNOG" id="ENOG5032YRP">
    <property type="taxonomic scope" value="Bacteria"/>
</dbReference>
<feature type="transmembrane region" description="Helical" evidence="1">
    <location>
        <begin position="52"/>
        <end position="71"/>
    </location>
</feature>
<dbReference type="AlphaFoldDB" id="B0CER6"/>